<proteinExistence type="predicted"/>
<accession>U7V6D9</accession>
<gene>
    <name evidence="1" type="ORF">HMPREF0742_00526</name>
</gene>
<reference evidence="1 2" key="1">
    <citation type="submission" date="2013-08" db="EMBL/GenBank/DDBJ databases">
        <authorList>
            <person name="Weinstock G."/>
            <person name="Sodergren E."/>
            <person name="Wylie T."/>
            <person name="Fulton L."/>
            <person name="Fulton R."/>
            <person name="Fronick C."/>
            <person name="O'Laughlin M."/>
            <person name="Godfrey J."/>
            <person name="Miner T."/>
            <person name="Herter B."/>
            <person name="Appelbaum E."/>
            <person name="Cordes M."/>
            <person name="Lek S."/>
            <person name="Wollam A."/>
            <person name="Pepin K.H."/>
            <person name="Palsikar V.B."/>
            <person name="Mitreva M."/>
            <person name="Wilson R.K."/>
        </authorList>
    </citation>
    <scope>NUCLEOTIDE SEQUENCE [LARGE SCALE GENOMIC DNA]</scope>
    <source>
        <strain evidence="1 2">F0184</strain>
    </source>
</reference>
<evidence type="ECO:0000313" key="1">
    <source>
        <dbReference type="EMBL" id="ERT67115.1"/>
    </source>
</evidence>
<comment type="caution">
    <text evidence="1">The sequence shown here is derived from an EMBL/GenBank/DDBJ whole genome shotgun (WGS) entry which is preliminary data.</text>
</comment>
<dbReference type="AlphaFoldDB" id="U7V6D9"/>
<organism evidence="1 2">
    <name type="scientific">Rothia aeria F0184</name>
    <dbReference type="NCBI Taxonomy" id="888019"/>
    <lineage>
        <taxon>Bacteria</taxon>
        <taxon>Bacillati</taxon>
        <taxon>Actinomycetota</taxon>
        <taxon>Actinomycetes</taxon>
        <taxon>Micrococcales</taxon>
        <taxon>Micrococcaceae</taxon>
        <taxon>Rothia</taxon>
    </lineage>
</organism>
<dbReference type="HOGENOM" id="CLU_3316359_0_0_11"/>
<evidence type="ECO:0000313" key="2">
    <source>
        <dbReference type="Proteomes" id="UP000017174"/>
    </source>
</evidence>
<dbReference type="EMBL" id="AXZG01000015">
    <property type="protein sequence ID" value="ERT67115.1"/>
    <property type="molecule type" value="Genomic_DNA"/>
</dbReference>
<sequence>MAGKLVEHALVPGKEERSWCVRGTVHNVSLPAIWGGNSM</sequence>
<dbReference type="Proteomes" id="UP000017174">
    <property type="component" value="Unassembled WGS sequence"/>
</dbReference>
<name>U7V6D9_9MICC</name>
<protein>
    <submittedName>
        <fullName evidence="1">Uncharacterized protein</fullName>
    </submittedName>
</protein>